<reference evidence="1 2" key="1">
    <citation type="submission" date="2021-07" db="EMBL/GenBank/DDBJ databases">
        <authorList>
            <person name="Palmer J.M."/>
        </authorList>
    </citation>
    <scope>NUCLEOTIDE SEQUENCE [LARGE SCALE GENOMIC DNA]</scope>
    <source>
        <strain evidence="1 2">AT_MEX2019</strain>
        <tissue evidence="1">Muscle</tissue>
    </source>
</reference>
<dbReference type="Proteomes" id="UP001345963">
    <property type="component" value="Unassembled WGS sequence"/>
</dbReference>
<evidence type="ECO:0000313" key="1">
    <source>
        <dbReference type="EMBL" id="MED6240035.1"/>
    </source>
</evidence>
<organism evidence="1 2">
    <name type="scientific">Ataeniobius toweri</name>
    <dbReference type="NCBI Taxonomy" id="208326"/>
    <lineage>
        <taxon>Eukaryota</taxon>
        <taxon>Metazoa</taxon>
        <taxon>Chordata</taxon>
        <taxon>Craniata</taxon>
        <taxon>Vertebrata</taxon>
        <taxon>Euteleostomi</taxon>
        <taxon>Actinopterygii</taxon>
        <taxon>Neopterygii</taxon>
        <taxon>Teleostei</taxon>
        <taxon>Neoteleostei</taxon>
        <taxon>Acanthomorphata</taxon>
        <taxon>Ovalentaria</taxon>
        <taxon>Atherinomorphae</taxon>
        <taxon>Cyprinodontiformes</taxon>
        <taxon>Goodeidae</taxon>
        <taxon>Ataeniobius</taxon>
    </lineage>
</organism>
<keyword evidence="2" id="KW-1185">Reference proteome</keyword>
<sequence length="83" mass="9332">MRKLFYHPPDTSYQILSGNTSFSHERLDTNGTSRAAWIVAALSSPLHALSPPSREGQGVFLRSFSPAINVWDFPMKTDNFYSI</sequence>
<dbReference type="EMBL" id="JAHUTI010022806">
    <property type="protein sequence ID" value="MED6240035.1"/>
    <property type="molecule type" value="Genomic_DNA"/>
</dbReference>
<name>A0ABU7AQC8_9TELE</name>
<evidence type="ECO:0000313" key="2">
    <source>
        <dbReference type="Proteomes" id="UP001345963"/>
    </source>
</evidence>
<accession>A0ABU7AQC8</accession>
<comment type="caution">
    <text evidence="1">The sequence shown here is derived from an EMBL/GenBank/DDBJ whole genome shotgun (WGS) entry which is preliminary data.</text>
</comment>
<proteinExistence type="predicted"/>
<protein>
    <submittedName>
        <fullName evidence="1">Uncharacterized protein</fullName>
    </submittedName>
</protein>
<gene>
    <name evidence="1" type="ORF">ATANTOWER_015108</name>
</gene>